<protein>
    <submittedName>
        <fullName evidence="1">Uncharacterized protein</fullName>
    </submittedName>
</protein>
<evidence type="ECO:0000313" key="1">
    <source>
        <dbReference type="EMBL" id="SEI95868.1"/>
    </source>
</evidence>
<reference evidence="2" key="1">
    <citation type="submission" date="2016-10" db="EMBL/GenBank/DDBJ databases">
        <authorList>
            <person name="Varghese N."/>
            <person name="Submissions S."/>
        </authorList>
    </citation>
    <scope>NUCLEOTIDE SEQUENCE [LARGE SCALE GENOMIC DNA]</scope>
    <source>
        <strain evidence="2">CGMCC 1.6763</strain>
    </source>
</reference>
<name>A0A1H6UUE0_9BACL</name>
<organism evidence="1 2">
    <name type="scientific">Bhargavaea ginsengi</name>
    <dbReference type="NCBI Taxonomy" id="426757"/>
    <lineage>
        <taxon>Bacteria</taxon>
        <taxon>Bacillati</taxon>
        <taxon>Bacillota</taxon>
        <taxon>Bacilli</taxon>
        <taxon>Bacillales</taxon>
        <taxon>Caryophanaceae</taxon>
        <taxon>Bhargavaea</taxon>
    </lineage>
</organism>
<gene>
    <name evidence="1" type="ORF">SAMN04488127_0897</name>
</gene>
<evidence type="ECO:0000313" key="2">
    <source>
        <dbReference type="Proteomes" id="UP000199200"/>
    </source>
</evidence>
<dbReference type="STRING" id="426757.SAMN04488127_0897"/>
<dbReference type="AlphaFoldDB" id="A0A1H6UUE0"/>
<sequence length="68" mass="7701">MRPFSYLNQFRPVLALPYDVTCIRIGGIWDDLGFIASLILKLGLMMIVLGQSKKIQFLQSLIGQSRSE</sequence>
<proteinExistence type="predicted"/>
<dbReference type="EMBL" id="FNZF01000001">
    <property type="protein sequence ID" value="SEI95868.1"/>
    <property type="molecule type" value="Genomic_DNA"/>
</dbReference>
<dbReference type="Proteomes" id="UP000199200">
    <property type="component" value="Unassembled WGS sequence"/>
</dbReference>
<keyword evidence="2" id="KW-1185">Reference proteome</keyword>
<accession>A0A1H6UUE0</accession>